<dbReference type="InterPro" id="IPR023214">
    <property type="entry name" value="HAD_sf"/>
</dbReference>
<gene>
    <name evidence="1" type="ORF">NRIC_09640</name>
</gene>
<accession>A0A4P5PI66</accession>
<organism evidence="1 2">
    <name type="scientific">Enterococcus florum</name>
    <dbReference type="NCBI Taxonomy" id="2480627"/>
    <lineage>
        <taxon>Bacteria</taxon>
        <taxon>Bacillati</taxon>
        <taxon>Bacillota</taxon>
        <taxon>Bacilli</taxon>
        <taxon>Lactobacillales</taxon>
        <taxon>Enterococcaceae</taxon>
        <taxon>Enterococcus</taxon>
    </lineage>
</organism>
<evidence type="ECO:0000313" key="2">
    <source>
        <dbReference type="Proteomes" id="UP000290567"/>
    </source>
</evidence>
<evidence type="ECO:0008006" key="3">
    <source>
        <dbReference type="Google" id="ProtNLM"/>
    </source>
</evidence>
<reference evidence="2" key="1">
    <citation type="submission" date="2019-02" db="EMBL/GenBank/DDBJ databases">
        <title>Draft genome sequence of Enterococcus sp. Gos25-1.</title>
        <authorList>
            <person name="Tanaka N."/>
            <person name="Shiwa Y."/>
            <person name="Fujita N."/>
        </authorList>
    </citation>
    <scope>NUCLEOTIDE SEQUENCE [LARGE SCALE GENOMIC DNA]</scope>
    <source>
        <strain evidence="2">Gos25-1</strain>
    </source>
</reference>
<dbReference type="PANTHER" id="PTHR18901:SF38">
    <property type="entry name" value="PSEUDOURIDINE-5'-PHOSPHATASE"/>
    <property type="match status" value="1"/>
</dbReference>
<dbReference type="Gene3D" id="3.40.50.1000">
    <property type="entry name" value="HAD superfamily/HAD-like"/>
    <property type="match status" value="1"/>
</dbReference>
<dbReference type="InterPro" id="IPR036412">
    <property type="entry name" value="HAD-like_sf"/>
</dbReference>
<name>A0A4P5PI66_9ENTE</name>
<dbReference type="EMBL" id="BJCC01000008">
    <property type="protein sequence ID" value="GCF93073.1"/>
    <property type="molecule type" value="Genomic_DNA"/>
</dbReference>
<dbReference type="Proteomes" id="UP000290567">
    <property type="component" value="Unassembled WGS sequence"/>
</dbReference>
<dbReference type="InterPro" id="IPR023198">
    <property type="entry name" value="PGP-like_dom2"/>
</dbReference>
<dbReference type="Gene3D" id="1.10.150.240">
    <property type="entry name" value="Putative phosphatase, domain 2"/>
    <property type="match status" value="1"/>
</dbReference>
<comment type="caution">
    <text evidence="1">The sequence shown here is derived from an EMBL/GenBank/DDBJ whole genome shotgun (WGS) entry which is preliminary data.</text>
</comment>
<dbReference type="AlphaFoldDB" id="A0A4P5PI66"/>
<dbReference type="Pfam" id="PF13419">
    <property type="entry name" value="HAD_2"/>
    <property type="match status" value="1"/>
</dbReference>
<dbReference type="RefSeq" id="WP_146621551.1">
    <property type="nucleotide sequence ID" value="NZ_BJCC01000008.1"/>
</dbReference>
<dbReference type="OrthoDB" id="9797743at2"/>
<proteinExistence type="predicted"/>
<dbReference type="SUPFAM" id="SSF56784">
    <property type="entry name" value="HAD-like"/>
    <property type="match status" value="1"/>
</dbReference>
<dbReference type="InterPro" id="IPR041492">
    <property type="entry name" value="HAD_2"/>
</dbReference>
<dbReference type="PANTHER" id="PTHR18901">
    <property type="entry name" value="2-DEOXYGLUCOSE-6-PHOSPHATE PHOSPHATASE 2"/>
    <property type="match status" value="1"/>
</dbReference>
<evidence type="ECO:0000313" key="1">
    <source>
        <dbReference type="EMBL" id="GCF93073.1"/>
    </source>
</evidence>
<sequence>MKCVIFDMDGTLINSEKCYYQVWEKLIGQAGYSLNTTFYKTILGCPTTEIEELFLAYFGADFPFKELFTAFMKTRKEYIDQVHFELTPGILRFFDLCEAQRVTCGVATSSHKDEATQLLKSIGVWNRLHFSAFGDDIKMASRILKFLIRQSNVRAFPNKT</sequence>
<keyword evidence="2" id="KW-1185">Reference proteome</keyword>
<protein>
    <recommendedName>
        <fullName evidence="3">Haloacid dehalogenase</fullName>
    </recommendedName>
</protein>